<evidence type="ECO:0000313" key="3">
    <source>
        <dbReference type="Proteomes" id="UP001172673"/>
    </source>
</evidence>
<dbReference type="Gene3D" id="3.30.710.10">
    <property type="entry name" value="Potassium Channel Kv1.1, Chain A"/>
    <property type="match status" value="1"/>
</dbReference>
<evidence type="ECO:0000259" key="1">
    <source>
        <dbReference type="Pfam" id="PF00651"/>
    </source>
</evidence>
<gene>
    <name evidence="2" type="ORF">H2200_004989</name>
</gene>
<dbReference type="Pfam" id="PF00651">
    <property type="entry name" value="BTB"/>
    <property type="match status" value="1"/>
</dbReference>
<sequence>MTPPTGTKRKADDMYSPEEIPRKASLLVMVDDGDVLLKAGEGEDAYDFKVSGHVLSQASKVFNDILTSQGQAQTKVIEMYEHEPHIVEVCCGILHHKATDDYLENLDAEDLVQLLEMAEKWHCLHALKPWLATRISGASDPSENKNWLCYAKQCIEEEGGVRLKSRCNYLGRDLWFRPKTLVEVAGNLGLRDLFWKATKLCLITPLEACDETVAYSIKPVTFYDSGLTHDNVNKVISSYRRKHVQKYLKDLFDCLDKYSNKTTDAAQDNQNDPSLFREAIRELEKMGITKQLIESYPACVATAMAAVLKVNDRLVNMQKETC</sequence>
<dbReference type="CDD" id="cd18186">
    <property type="entry name" value="BTB_POZ_ZBTB_KLHL-like"/>
    <property type="match status" value="1"/>
</dbReference>
<dbReference type="EMBL" id="JAPDRK010000007">
    <property type="protein sequence ID" value="KAJ9610212.1"/>
    <property type="molecule type" value="Genomic_DNA"/>
</dbReference>
<accession>A0AA38XB96</accession>
<evidence type="ECO:0000313" key="2">
    <source>
        <dbReference type="EMBL" id="KAJ9610212.1"/>
    </source>
</evidence>
<proteinExistence type="predicted"/>
<dbReference type="Proteomes" id="UP001172673">
    <property type="component" value="Unassembled WGS sequence"/>
</dbReference>
<comment type="caution">
    <text evidence="2">The sequence shown here is derived from an EMBL/GenBank/DDBJ whole genome shotgun (WGS) entry which is preliminary data.</text>
</comment>
<protein>
    <recommendedName>
        <fullName evidence="1">BTB domain-containing protein</fullName>
    </recommendedName>
</protein>
<keyword evidence="3" id="KW-1185">Reference proteome</keyword>
<dbReference type="InterPro" id="IPR000210">
    <property type="entry name" value="BTB/POZ_dom"/>
</dbReference>
<name>A0AA38XB96_9EURO</name>
<dbReference type="AlphaFoldDB" id="A0AA38XB96"/>
<reference evidence="2" key="1">
    <citation type="submission" date="2022-10" db="EMBL/GenBank/DDBJ databases">
        <title>Culturing micro-colonial fungi from biological soil crusts in the Mojave desert and describing Neophaeococcomyces mojavensis, and introducing the new genera and species Taxawa tesnikishii.</title>
        <authorList>
            <person name="Kurbessoian T."/>
            <person name="Stajich J.E."/>
        </authorList>
    </citation>
    <scope>NUCLEOTIDE SEQUENCE</scope>
    <source>
        <strain evidence="2">TK_41</strain>
    </source>
</reference>
<dbReference type="InterPro" id="IPR011333">
    <property type="entry name" value="SKP1/BTB/POZ_sf"/>
</dbReference>
<feature type="domain" description="BTB" evidence="1">
    <location>
        <begin position="34"/>
        <end position="125"/>
    </location>
</feature>
<organism evidence="2 3">
    <name type="scientific">Cladophialophora chaetospira</name>
    <dbReference type="NCBI Taxonomy" id="386627"/>
    <lineage>
        <taxon>Eukaryota</taxon>
        <taxon>Fungi</taxon>
        <taxon>Dikarya</taxon>
        <taxon>Ascomycota</taxon>
        <taxon>Pezizomycotina</taxon>
        <taxon>Eurotiomycetes</taxon>
        <taxon>Chaetothyriomycetidae</taxon>
        <taxon>Chaetothyriales</taxon>
        <taxon>Herpotrichiellaceae</taxon>
        <taxon>Cladophialophora</taxon>
    </lineage>
</organism>